<dbReference type="NCBIfam" id="TIGR03696">
    <property type="entry name" value="Rhs_assc_core"/>
    <property type="match status" value="1"/>
</dbReference>
<keyword evidence="7" id="KW-1185">Reference proteome</keyword>
<dbReference type="PANTHER" id="PTHR32305:SF15">
    <property type="entry name" value="PROTEIN RHSA-RELATED"/>
    <property type="match status" value="1"/>
</dbReference>
<dbReference type="Pfam" id="PF20148">
    <property type="entry name" value="DUF6531"/>
    <property type="match status" value="1"/>
</dbReference>
<feature type="chain" id="PRO_5032383727" evidence="3">
    <location>
        <begin position="24"/>
        <end position="2253"/>
    </location>
</feature>
<feature type="domain" description="Teneurin-like YD-shell" evidence="5">
    <location>
        <begin position="1567"/>
        <end position="1865"/>
    </location>
</feature>
<feature type="region of interest" description="Disordered" evidence="2">
    <location>
        <begin position="927"/>
        <end position="948"/>
    </location>
</feature>
<organism evidence="6 7">
    <name type="scientific">Allocatelliglobosispora scoriae</name>
    <dbReference type="NCBI Taxonomy" id="643052"/>
    <lineage>
        <taxon>Bacteria</taxon>
        <taxon>Bacillati</taxon>
        <taxon>Actinomycetota</taxon>
        <taxon>Actinomycetes</taxon>
        <taxon>Micromonosporales</taxon>
        <taxon>Micromonosporaceae</taxon>
        <taxon>Allocatelliglobosispora</taxon>
    </lineage>
</organism>
<keyword evidence="1" id="KW-0677">Repeat</keyword>
<comment type="caution">
    <text evidence="6">The sequence shown here is derived from an EMBL/GenBank/DDBJ whole genome shotgun (WGS) entry which is preliminary data.</text>
</comment>
<dbReference type="InterPro" id="IPR006530">
    <property type="entry name" value="YD"/>
</dbReference>
<dbReference type="EMBL" id="JACHMN010000003">
    <property type="protein sequence ID" value="MBB5872028.1"/>
    <property type="molecule type" value="Genomic_DNA"/>
</dbReference>
<dbReference type="Gene3D" id="1.20.120.20">
    <property type="entry name" value="Apolipoprotein"/>
    <property type="match status" value="1"/>
</dbReference>
<dbReference type="Gene3D" id="2.180.10.10">
    <property type="entry name" value="RHS repeat-associated core"/>
    <property type="match status" value="5"/>
</dbReference>
<dbReference type="InterPro" id="IPR045351">
    <property type="entry name" value="DUF6531"/>
</dbReference>
<dbReference type="InterPro" id="IPR050708">
    <property type="entry name" value="T6SS_VgrG/RHS"/>
</dbReference>
<feature type="region of interest" description="Disordered" evidence="2">
    <location>
        <begin position="2097"/>
        <end position="2120"/>
    </location>
</feature>
<evidence type="ECO:0000313" key="7">
    <source>
        <dbReference type="Proteomes" id="UP000587527"/>
    </source>
</evidence>
<dbReference type="Proteomes" id="UP000587527">
    <property type="component" value="Unassembled WGS sequence"/>
</dbReference>
<feature type="signal peptide" evidence="3">
    <location>
        <begin position="1"/>
        <end position="23"/>
    </location>
</feature>
<reference evidence="6 7" key="1">
    <citation type="submission" date="2020-08" db="EMBL/GenBank/DDBJ databases">
        <title>Sequencing the genomes of 1000 actinobacteria strains.</title>
        <authorList>
            <person name="Klenk H.-P."/>
        </authorList>
    </citation>
    <scope>NUCLEOTIDE SEQUENCE [LARGE SCALE GENOMIC DNA]</scope>
    <source>
        <strain evidence="6 7">DSM 45362</strain>
    </source>
</reference>
<proteinExistence type="predicted"/>
<name>A0A841BX03_9ACTN</name>
<evidence type="ECO:0000259" key="5">
    <source>
        <dbReference type="Pfam" id="PF25023"/>
    </source>
</evidence>
<dbReference type="InterPro" id="IPR031325">
    <property type="entry name" value="RHS_repeat"/>
</dbReference>
<dbReference type="Pfam" id="PF05593">
    <property type="entry name" value="RHS_repeat"/>
    <property type="match status" value="6"/>
</dbReference>
<accession>A0A841BX03</accession>
<feature type="region of interest" description="Disordered" evidence="2">
    <location>
        <begin position="847"/>
        <end position="872"/>
    </location>
</feature>
<gene>
    <name evidence="6" type="ORF">F4553_005462</name>
</gene>
<feature type="domain" description="Teneurin-like YD-shell" evidence="5">
    <location>
        <begin position="1128"/>
        <end position="1301"/>
    </location>
</feature>
<dbReference type="InterPro" id="IPR022385">
    <property type="entry name" value="Rhs_assc_core"/>
</dbReference>
<dbReference type="NCBIfam" id="TIGR01643">
    <property type="entry name" value="YD_repeat_2x"/>
    <property type="match status" value="11"/>
</dbReference>
<feature type="compositionally biased region" description="Low complexity" evidence="2">
    <location>
        <begin position="932"/>
        <end position="943"/>
    </location>
</feature>
<dbReference type="RefSeq" id="WP_184841331.1">
    <property type="nucleotide sequence ID" value="NZ_JACHMN010000003.1"/>
</dbReference>
<evidence type="ECO:0000256" key="3">
    <source>
        <dbReference type="SAM" id="SignalP"/>
    </source>
</evidence>
<dbReference type="Gene3D" id="3.90.930.1">
    <property type="match status" value="1"/>
</dbReference>
<evidence type="ECO:0000256" key="1">
    <source>
        <dbReference type="ARBA" id="ARBA00022737"/>
    </source>
</evidence>
<evidence type="ECO:0000259" key="4">
    <source>
        <dbReference type="Pfam" id="PF20148"/>
    </source>
</evidence>
<evidence type="ECO:0000256" key="2">
    <source>
        <dbReference type="SAM" id="MobiDB-lite"/>
    </source>
</evidence>
<dbReference type="Pfam" id="PF25023">
    <property type="entry name" value="TEN_YD-shell"/>
    <property type="match status" value="2"/>
</dbReference>
<keyword evidence="3" id="KW-0732">Signal</keyword>
<dbReference type="PANTHER" id="PTHR32305">
    <property type="match status" value="1"/>
</dbReference>
<feature type="domain" description="DUF6531" evidence="4">
    <location>
        <begin position="409"/>
        <end position="480"/>
    </location>
</feature>
<protein>
    <submittedName>
        <fullName evidence="6">RHS repeat-associated protein</fullName>
    </submittedName>
</protein>
<sequence>MVLVAGLSIVEMALPQLAAPAFAADPVPPPAAVNPADFLLPVTTAGPTEVTGNINVTTVWGPLGSPYIIRSRIYVNARLTMLPGTVVKLAGNGSGITIMEDSQLLVLGSRSARVVITSLKDDTVMGDTNGDGSSTSPSPGDWMSLDINGVSGAIGSGTDTVLTPPSVIDRADIRYGGYNSGAGYGQIVLDKRPHFVLTNSSLTDSSTFGLYSLAATASSAITSNGGGFFGVYGNTFARNGGNIMTSNARADIIGNVLGSTTNSSTKWFGAAAYIFEPSKIRFWFNFADAWVTVINGSSPGPTRAQADVRFNQLAGGAGDYVPASYNLTDWTANWWGSNVNDPAQLPACATQIEANAYKPKLVIDLAQPCPQSGYFKVTGVKGGFGSALSSAPLLLPASLAAAAAPTFGPVNTFAGGLTYAATDMSVEDAGKTISATRTYRSDRLTDTDAGIGWSSSYSEALSSSGGSSVLNLSDGSSIPFNVDPAAGYTPAPGVSADFTTGSGGSTVTSNSHTGYEFDAGGELTGVVLGDAGHEIDIDRSGGKVTKVTGVSGRYITFGRGAGNRLTGFTDSTSRTVGMAYTGSKLTSVTGVDGKAETYEYDSAGRLTKVTTPLGNVKLAVAYDSSGRVSWVEQPGVGRATIGYDSAAKKSTITLADNRVITQEYDDLGRLVSEKLGASTRRIVYDGLGGVVASITGIPDAPMTGYNPSASLTFTDGKGNPAMTIDPTGIVQVTTFNSRNKPLVTTRNDATKVTRTYDTAGRLATVTDPSGGVWHYTFNSRGQLLTLTDPLSRVRTITYATNGDIASATDERGATTTFEYDTVGRRTASVDELTHRREATYTSWGEVATSKSPRGGVTTTTFDDDRRKTSTTGPTGIVTTFEYDTAGRLYATADTVGKRTVTEFDETGRVKKVTDARGKETLQTYTPEGWEETSTNPSGGTTTTVREPSGRAHRVTDALNQVTQARYDAAGRVIQTWTPDGAHTVFDYDIMGRRTSVVTPRGWTWKTTYDEAGRPILVTDPLTYTQATTYDEIGRPKTATDRLGTVTTVTYNDTTRTATTTDPLGTLSVVTLDILGRVASETDAAGTVTTYLYDADGNTTSVTTPAGTTTFGYDLAGRTISEEDVLGREVTAHYDLLGRMEDRIYPDTTTELFTYDEVGNLKTRTDRANGVWTYSYTSTNRVEVVKDPLNHETHIEYDAMGRQKKVTDPSGVVSNNAYDAAGRPAVTWDVTGASWVTTYDLDGNVATEVDPSGVTRIYTYDKNGRATSQKWGNYTYNYTYDKVGNQLTASDPYLKTSTFDIRGRLLTMKDALNNTTAFEYDAMGRPTKQTAPGSLETKWTYDALGRMKKAEDPLGNISQYEYFADGALKKLTLPRGGEYTNTYDAAGRLDTETDPLGEQTSYDYDGEGRATVITRPSGRTVTATYDLAGRQTQLVAVLGPTTVTRNFGYDDAGRLTSANVAGDTTRNRSFSYSNRGLLEHSVDSFGDTAYTYNSGRRLATVTPAVGPVTTFTYGNRGLVATVRGATNRDFGYNSAAQLTDWTYGSGTATRNNATYTYDTTGRLTSVDNRVYGAKLTYDTAGRVATVCDSKASTCTTTPKLTTYGYDDAGRLTSNVVTQSGSTLSSETYTWDADGNRTGVTTNGGTPVTASYDLADRLNSTSDGVSYSYDDDGNQLTKGSGTSYDYNGFGELTSATNAGGTVTYGRDALGRVATRTSGTAVEGFSYDGQGESISSWRLNGGTATTIVRTPDGTPLAEVTGTAVAQQVSQNIHGDLVGLNDDNSTSASTIRYKASFDPFGKVTSTSGTQPLPLGYQSMYTDAATGLVNMGFRSYDPSSGRFSARDSIVGSLSAPVTLNRYLYANGNPVSYTDPDGHWGSWLDSLGDMVSDAWDAVTDWVSDAWDTVTGAISDAWDSVTGAWDSVKGWASDTWDSAKHHASEAWNFYKQGAKEAASQVSDFWNEYGDQIVATVASAVVGVVVFAGCEALTVGAGSVLCAALAGAAAGALYGGMMCPEGQDTARCVAVGAVAGGLAGATGGAMASAGAGLFAVGAGSAFVGDGVDQLLTTGSIDPLRLLVATATGGALGWFGGKLPGLGKGNGAGETGGSAPVGAAGGANRRFETPDRPVWTKQINPTGNNKNCGCVALAGDRALAGGGVRAVGPATKGLTRGELEKLANGPQFGPAGTLDDLLDTVGSWKPGTRGIVGGFHDDPALGAGHYFNVVKTKNGVAFYDFQVGGVSEHIDTWARYYVMRMN</sequence>
<evidence type="ECO:0000313" key="6">
    <source>
        <dbReference type="EMBL" id="MBB5872028.1"/>
    </source>
</evidence>
<dbReference type="InterPro" id="IPR056823">
    <property type="entry name" value="TEN-like_YD-shell"/>
</dbReference>